<comment type="caution">
    <text evidence="3">The sequence shown here is derived from an EMBL/GenBank/DDBJ whole genome shotgun (WGS) entry which is preliminary data.</text>
</comment>
<dbReference type="PANTHER" id="PTHR47256:SF1">
    <property type="entry name" value="ZN(II)2CYS6 TRANSCRIPTION FACTOR (EUROFUNG)"/>
    <property type="match status" value="1"/>
</dbReference>
<feature type="region of interest" description="Disordered" evidence="2">
    <location>
        <begin position="138"/>
        <end position="198"/>
    </location>
</feature>
<dbReference type="InterPro" id="IPR036864">
    <property type="entry name" value="Zn2-C6_fun-type_DNA-bd_sf"/>
</dbReference>
<keyword evidence="4" id="KW-1185">Reference proteome</keyword>
<dbReference type="InterPro" id="IPR053187">
    <property type="entry name" value="Notoamide_regulator"/>
</dbReference>
<dbReference type="CDD" id="cd00067">
    <property type="entry name" value="GAL4"/>
    <property type="match status" value="1"/>
</dbReference>
<dbReference type="OrthoDB" id="10261408at2759"/>
<evidence type="ECO:0008006" key="5">
    <source>
        <dbReference type="Google" id="ProtNLM"/>
    </source>
</evidence>
<dbReference type="Proteomes" id="UP000799441">
    <property type="component" value="Unassembled WGS sequence"/>
</dbReference>
<dbReference type="GO" id="GO:0000981">
    <property type="term" value="F:DNA-binding transcription factor activity, RNA polymerase II-specific"/>
    <property type="evidence" value="ECO:0007669"/>
    <property type="project" value="InterPro"/>
</dbReference>
<keyword evidence="1" id="KW-0539">Nucleus</keyword>
<reference evidence="3" key="1">
    <citation type="journal article" date="2020" name="Stud. Mycol.">
        <title>101 Dothideomycetes genomes: a test case for predicting lifestyles and emergence of pathogens.</title>
        <authorList>
            <person name="Haridas S."/>
            <person name="Albert R."/>
            <person name="Binder M."/>
            <person name="Bloem J."/>
            <person name="Labutti K."/>
            <person name="Salamov A."/>
            <person name="Andreopoulos B."/>
            <person name="Baker S."/>
            <person name="Barry K."/>
            <person name="Bills G."/>
            <person name="Bluhm B."/>
            <person name="Cannon C."/>
            <person name="Castanera R."/>
            <person name="Culley D."/>
            <person name="Daum C."/>
            <person name="Ezra D."/>
            <person name="Gonzalez J."/>
            <person name="Henrissat B."/>
            <person name="Kuo A."/>
            <person name="Liang C."/>
            <person name="Lipzen A."/>
            <person name="Lutzoni F."/>
            <person name="Magnuson J."/>
            <person name="Mondo S."/>
            <person name="Nolan M."/>
            <person name="Ohm R."/>
            <person name="Pangilinan J."/>
            <person name="Park H.-J."/>
            <person name="Ramirez L."/>
            <person name="Alfaro M."/>
            <person name="Sun H."/>
            <person name="Tritt A."/>
            <person name="Yoshinaga Y."/>
            <person name="Zwiers L.-H."/>
            <person name="Turgeon B."/>
            <person name="Goodwin S."/>
            <person name="Spatafora J."/>
            <person name="Crous P."/>
            <person name="Grigoriev I."/>
        </authorList>
    </citation>
    <scope>NUCLEOTIDE SEQUENCE</scope>
    <source>
        <strain evidence="3">CBS 116435</strain>
    </source>
</reference>
<dbReference type="Gene3D" id="4.10.240.10">
    <property type="entry name" value="Zn(2)-C6 fungal-type DNA-binding domain"/>
    <property type="match status" value="1"/>
</dbReference>
<gene>
    <name evidence="3" type="ORF">K431DRAFT_325169</name>
</gene>
<accession>A0A9P4UPQ1</accession>
<dbReference type="InterPro" id="IPR001138">
    <property type="entry name" value="Zn2Cys6_DnaBD"/>
</dbReference>
<feature type="region of interest" description="Disordered" evidence="2">
    <location>
        <begin position="390"/>
        <end position="413"/>
    </location>
</feature>
<feature type="compositionally biased region" description="Polar residues" evidence="2">
    <location>
        <begin position="146"/>
        <end position="157"/>
    </location>
</feature>
<dbReference type="AlphaFoldDB" id="A0A9P4UPQ1"/>
<evidence type="ECO:0000313" key="3">
    <source>
        <dbReference type="EMBL" id="KAF2723687.1"/>
    </source>
</evidence>
<evidence type="ECO:0000256" key="2">
    <source>
        <dbReference type="SAM" id="MobiDB-lite"/>
    </source>
</evidence>
<dbReference type="EMBL" id="MU003775">
    <property type="protein sequence ID" value="KAF2723687.1"/>
    <property type="molecule type" value="Genomic_DNA"/>
</dbReference>
<dbReference type="GO" id="GO:0008270">
    <property type="term" value="F:zinc ion binding"/>
    <property type="evidence" value="ECO:0007669"/>
    <property type="project" value="InterPro"/>
</dbReference>
<protein>
    <recommendedName>
        <fullName evidence="5">Zn(2)-C6 fungal-type domain-containing protein</fullName>
    </recommendedName>
</protein>
<dbReference type="PANTHER" id="PTHR47256">
    <property type="entry name" value="ZN(II)2CYS6 TRANSCRIPTION FACTOR (EUROFUNG)-RELATED"/>
    <property type="match status" value="1"/>
</dbReference>
<dbReference type="CDD" id="cd12148">
    <property type="entry name" value="fungal_TF_MHR"/>
    <property type="match status" value="1"/>
</dbReference>
<evidence type="ECO:0000313" key="4">
    <source>
        <dbReference type="Proteomes" id="UP000799441"/>
    </source>
</evidence>
<sequence length="675" mass="75024">MQCDHTRPSCGYCQRANLTCEYDTEDPGESRLQALNRQHGDLQTLQNNVRSSLAWLSSQTPEIAVSYLQRLQRVNDPVHELCSMVAVERAQRLPATVSTHDALITGSPSINSALELELTISYPRSYPPLLKAGPISWKESPARQHNPGQSDAANSSIDPEESRLTSHVGSRGSATRPRGVPTARLGVLSDPAPPQPDTCESRLSSLKIGFWTTVKIANELAASLISLYLQIEHPVYGFFDSELFIQDLLAHEVRYCSPLLVNSILFWASCTFDPLHPAASVHSGAFLKLAQMLLKAEANSNTLSTICFGEDRRAKQYMVAGIRMGEQLHLIGEDRHNAGQFGDLSVDKLSMLTYVAWGAFNFSTVLTLLGVYTLHFHDIQSGTYTPCPPLLPKPHPKASSTEEPVPGGAPSTDTSYQGTTFPFFCGFWCIAHEVVSVYYSVTGPLHEQVPLAFAEAKLRSLLEWAESLPPDMARSNGMAHNVAEMHICYHATIMDLFRPYLAQMNILSTFSTSPRRPEAIFMLSFTHLKDLTHYYHSSYAGLAASHTISWVHGPLYVAPAILHYQKRESWKIEFLPYLSACSDLFQAHKVMEGFLKALLGMAVFAGAISMMQANEFLENLRAKRQDRRTFEVLETGFVVDQDLAMETRAAAIGDVLAQRFDEMLFFEDVLDTEPT</sequence>
<name>A0A9P4UPQ1_9PEZI</name>
<evidence type="ECO:0000256" key="1">
    <source>
        <dbReference type="ARBA" id="ARBA00023242"/>
    </source>
</evidence>
<organism evidence="3 4">
    <name type="scientific">Polychaeton citri CBS 116435</name>
    <dbReference type="NCBI Taxonomy" id="1314669"/>
    <lineage>
        <taxon>Eukaryota</taxon>
        <taxon>Fungi</taxon>
        <taxon>Dikarya</taxon>
        <taxon>Ascomycota</taxon>
        <taxon>Pezizomycotina</taxon>
        <taxon>Dothideomycetes</taxon>
        <taxon>Dothideomycetidae</taxon>
        <taxon>Capnodiales</taxon>
        <taxon>Capnodiaceae</taxon>
        <taxon>Polychaeton</taxon>
    </lineage>
</organism>
<proteinExistence type="predicted"/>